<name>A0ABU1ASH4_9BACT</name>
<gene>
    <name evidence="8" type="ORF">QEH52_06325</name>
</gene>
<keyword evidence="7" id="KW-0813">Transport</keyword>
<dbReference type="Gene3D" id="3.30.420.270">
    <property type="match status" value="1"/>
</dbReference>
<dbReference type="PANTHER" id="PTHR30558">
    <property type="entry name" value="EXBD MEMBRANE COMPONENT OF PMF-DRIVEN MACROMOLECULE IMPORT SYSTEM"/>
    <property type="match status" value="1"/>
</dbReference>
<dbReference type="InterPro" id="IPR003400">
    <property type="entry name" value="ExbD"/>
</dbReference>
<dbReference type="RefSeq" id="WP_308949252.1">
    <property type="nucleotide sequence ID" value="NZ_JARXHW010000010.1"/>
</dbReference>
<evidence type="ECO:0000256" key="1">
    <source>
        <dbReference type="ARBA" id="ARBA00004162"/>
    </source>
</evidence>
<evidence type="ECO:0000256" key="6">
    <source>
        <dbReference type="ARBA" id="ARBA00023136"/>
    </source>
</evidence>
<dbReference type="Pfam" id="PF02472">
    <property type="entry name" value="ExbD"/>
    <property type="match status" value="1"/>
</dbReference>
<keyword evidence="4 7" id="KW-0812">Transmembrane</keyword>
<reference evidence="8 9" key="1">
    <citation type="submission" date="2023-04" db="EMBL/GenBank/DDBJ databases">
        <title>A novel bacteria isolated from coastal sediment.</title>
        <authorList>
            <person name="Liu X.-J."/>
            <person name="Du Z.-J."/>
        </authorList>
    </citation>
    <scope>NUCLEOTIDE SEQUENCE [LARGE SCALE GENOMIC DNA]</scope>
    <source>
        <strain evidence="8 9">SDUM461003</strain>
    </source>
</reference>
<accession>A0ABU1ASH4</accession>
<dbReference type="EMBL" id="JARXHW010000010">
    <property type="protein sequence ID" value="MDQ8207115.1"/>
    <property type="molecule type" value="Genomic_DNA"/>
</dbReference>
<evidence type="ECO:0000256" key="5">
    <source>
        <dbReference type="ARBA" id="ARBA00022989"/>
    </source>
</evidence>
<proteinExistence type="inferred from homology"/>
<comment type="subcellular location">
    <subcellularLocation>
        <location evidence="1">Cell membrane</location>
        <topology evidence="1">Single-pass membrane protein</topology>
    </subcellularLocation>
    <subcellularLocation>
        <location evidence="7">Cell membrane</location>
        <topology evidence="7">Single-pass type II membrane protein</topology>
    </subcellularLocation>
</comment>
<organism evidence="8 9">
    <name type="scientific">Thalassobacterium maritimum</name>
    <dbReference type="NCBI Taxonomy" id="3041265"/>
    <lineage>
        <taxon>Bacteria</taxon>
        <taxon>Pseudomonadati</taxon>
        <taxon>Verrucomicrobiota</taxon>
        <taxon>Opitutia</taxon>
        <taxon>Puniceicoccales</taxon>
        <taxon>Coraliomargaritaceae</taxon>
        <taxon>Thalassobacterium</taxon>
    </lineage>
</organism>
<comment type="caution">
    <text evidence="8">The sequence shown here is derived from an EMBL/GenBank/DDBJ whole genome shotgun (WGS) entry which is preliminary data.</text>
</comment>
<keyword evidence="3" id="KW-1003">Cell membrane</keyword>
<dbReference type="PANTHER" id="PTHR30558:SF3">
    <property type="entry name" value="BIOPOLYMER TRANSPORT PROTEIN EXBD-RELATED"/>
    <property type="match status" value="1"/>
</dbReference>
<keyword evidence="5" id="KW-1133">Transmembrane helix</keyword>
<keyword evidence="6" id="KW-0472">Membrane</keyword>
<evidence type="ECO:0000313" key="8">
    <source>
        <dbReference type="EMBL" id="MDQ8207115.1"/>
    </source>
</evidence>
<keyword evidence="7" id="KW-0653">Protein transport</keyword>
<comment type="similarity">
    <text evidence="2 7">Belongs to the ExbD/TolR family.</text>
</comment>
<evidence type="ECO:0000256" key="3">
    <source>
        <dbReference type="ARBA" id="ARBA00022475"/>
    </source>
</evidence>
<sequence>MARRRSSQSPEEDFPMTPMIDMVFLLLVFFMTVSTLAQADRAKKLDLPESAQSDVPDAEDLPNRGTISLDAEGVIYLGTQPVSLSDMQGQMKASLEANPELRIHLRADEATAYREIKKVLQACAEVGAYEVIYATYQMQ</sequence>
<evidence type="ECO:0000256" key="7">
    <source>
        <dbReference type="RuleBase" id="RU003879"/>
    </source>
</evidence>
<protein>
    <submittedName>
        <fullName evidence="8">Biopolymer transporter ExbD</fullName>
    </submittedName>
</protein>
<evidence type="ECO:0000313" key="9">
    <source>
        <dbReference type="Proteomes" id="UP001225316"/>
    </source>
</evidence>
<dbReference type="Proteomes" id="UP001225316">
    <property type="component" value="Unassembled WGS sequence"/>
</dbReference>
<evidence type="ECO:0000256" key="2">
    <source>
        <dbReference type="ARBA" id="ARBA00005811"/>
    </source>
</evidence>
<evidence type="ECO:0000256" key="4">
    <source>
        <dbReference type="ARBA" id="ARBA00022692"/>
    </source>
</evidence>
<keyword evidence="9" id="KW-1185">Reference proteome</keyword>